<dbReference type="EMBL" id="AGNL01000732">
    <property type="protein sequence ID" value="EJK77547.1"/>
    <property type="molecule type" value="Genomic_DNA"/>
</dbReference>
<accession>K0TRC3</accession>
<name>K0TRC3_THAOC</name>
<protein>
    <submittedName>
        <fullName evidence="1">Uncharacterized protein</fullName>
    </submittedName>
</protein>
<proteinExistence type="predicted"/>
<evidence type="ECO:0000313" key="2">
    <source>
        <dbReference type="Proteomes" id="UP000266841"/>
    </source>
</evidence>
<reference evidence="1 2" key="1">
    <citation type="journal article" date="2012" name="Genome Biol.">
        <title>Genome and low-iron response of an oceanic diatom adapted to chronic iron limitation.</title>
        <authorList>
            <person name="Lommer M."/>
            <person name="Specht M."/>
            <person name="Roy A.S."/>
            <person name="Kraemer L."/>
            <person name="Andreson R."/>
            <person name="Gutowska M.A."/>
            <person name="Wolf J."/>
            <person name="Bergner S.V."/>
            <person name="Schilhabel M.B."/>
            <person name="Klostermeier U.C."/>
            <person name="Beiko R.G."/>
            <person name="Rosenstiel P."/>
            <person name="Hippler M."/>
            <person name="Laroche J."/>
        </authorList>
    </citation>
    <scope>NUCLEOTIDE SEQUENCE [LARGE SCALE GENOMIC DNA]</scope>
    <source>
        <strain evidence="1 2">CCMP1005</strain>
    </source>
</reference>
<comment type="caution">
    <text evidence="1">The sequence shown here is derived from an EMBL/GenBank/DDBJ whole genome shotgun (WGS) entry which is preliminary data.</text>
</comment>
<keyword evidence="2" id="KW-1185">Reference proteome</keyword>
<dbReference type="Proteomes" id="UP000266841">
    <property type="component" value="Unassembled WGS sequence"/>
</dbReference>
<dbReference type="AlphaFoldDB" id="K0TRC3"/>
<gene>
    <name evidence="1" type="ORF">THAOC_00615</name>
</gene>
<organism evidence="1 2">
    <name type="scientific">Thalassiosira oceanica</name>
    <name type="common">Marine diatom</name>
    <dbReference type="NCBI Taxonomy" id="159749"/>
    <lineage>
        <taxon>Eukaryota</taxon>
        <taxon>Sar</taxon>
        <taxon>Stramenopiles</taxon>
        <taxon>Ochrophyta</taxon>
        <taxon>Bacillariophyta</taxon>
        <taxon>Coscinodiscophyceae</taxon>
        <taxon>Thalassiosirophycidae</taxon>
        <taxon>Thalassiosirales</taxon>
        <taxon>Thalassiosiraceae</taxon>
        <taxon>Thalassiosira</taxon>
    </lineage>
</organism>
<sequence length="242" mass="26206">MFDAPGCPEEGDLYVGPMGSAREHCCYCWMDVPTSAPTISSSPTLTPAPTEPVLCQGSTPNFKDSFGDGCDWYESSDEPGCPHHGNSFFGVMGVANDHCCYCKMSSYLSLTPSSPDIDGYEFKGHGFCTSDDDPFDDGLFGFRIRQAEASTLEECAMACADEHSNDPLFRGVTWMGPYDCFCLVCWEGEEAGVREITGATNLFGGELCYAFTSGSTTESQEPTTTETPVETILGLWESLFGI</sequence>
<evidence type="ECO:0000313" key="1">
    <source>
        <dbReference type="EMBL" id="EJK77547.1"/>
    </source>
</evidence>